<name>A0A8S3CD75_9BILA</name>
<comment type="caution">
    <text evidence="1">The sequence shown here is derived from an EMBL/GenBank/DDBJ whole genome shotgun (WGS) entry which is preliminary data.</text>
</comment>
<evidence type="ECO:0000313" key="1">
    <source>
        <dbReference type="EMBL" id="CAF4902160.1"/>
    </source>
</evidence>
<feature type="non-terminal residue" evidence="1">
    <location>
        <position position="1"/>
    </location>
</feature>
<dbReference type="Proteomes" id="UP000681967">
    <property type="component" value="Unassembled WGS sequence"/>
</dbReference>
<organism evidence="1 2">
    <name type="scientific">Rotaria magnacalcarata</name>
    <dbReference type="NCBI Taxonomy" id="392030"/>
    <lineage>
        <taxon>Eukaryota</taxon>
        <taxon>Metazoa</taxon>
        <taxon>Spiralia</taxon>
        <taxon>Gnathifera</taxon>
        <taxon>Rotifera</taxon>
        <taxon>Eurotatoria</taxon>
        <taxon>Bdelloidea</taxon>
        <taxon>Philodinida</taxon>
        <taxon>Philodinidae</taxon>
        <taxon>Rotaria</taxon>
    </lineage>
</organism>
<proteinExistence type="predicted"/>
<dbReference type="EMBL" id="CAJOBH010168235">
    <property type="protein sequence ID" value="CAF4902160.1"/>
    <property type="molecule type" value="Genomic_DNA"/>
</dbReference>
<accession>A0A8S3CD75</accession>
<dbReference type="AlphaFoldDB" id="A0A8S3CD75"/>
<gene>
    <name evidence="1" type="ORF">BYL167_LOCUS52223</name>
</gene>
<reference evidence="1" key="1">
    <citation type="submission" date="2021-02" db="EMBL/GenBank/DDBJ databases">
        <authorList>
            <person name="Nowell W R."/>
        </authorList>
    </citation>
    <scope>NUCLEOTIDE SEQUENCE</scope>
</reference>
<protein>
    <submittedName>
        <fullName evidence="1">Uncharacterized protein</fullName>
    </submittedName>
</protein>
<evidence type="ECO:0000313" key="2">
    <source>
        <dbReference type="Proteomes" id="UP000681967"/>
    </source>
</evidence>
<sequence length="49" mass="5746">LHPNARYNCVIPMILSIHFVQSVLGMNFIQRIPQMDLSEWLSYISVLEK</sequence>